<evidence type="ECO:0000256" key="7">
    <source>
        <dbReference type="SAM" id="Coils"/>
    </source>
</evidence>
<evidence type="ECO:0000256" key="1">
    <source>
        <dbReference type="ARBA" id="ARBA00004651"/>
    </source>
</evidence>
<evidence type="ECO:0000259" key="10">
    <source>
        <dbReference type="Pfam" id="PF12794"/>
    </source>
</evidence>
<dbReference type="GO" id="GO:0008381">
    <property type="term" value="F:mechanosensitive monoatomic ion channel activity"/>
    <property type="evidence" value="ECO:0007669"/>
    <property type="project" value="UniProtKB-ARBA"/>
</dbReference>
<dbReference type="Proteomes" id="UP000342300">
    <property type="component" value="Unassembled WGS sequence"/>
</dbReference>
<dbReference type="InterPro" id="IPR011014">
    <property type="entry name" value="MscS_channel_TM-2"/>
</dbReference>
<dbReference type="PANTHER" id="PTHR30347">
    <property type="entry name" value="POTASSIUM CHANNEL RELATED"/>
    <property type="match status" value="1"/>
</dbReference>
<evidence type="ECO:0000313" key="14">
    <source>
        <dbReference type="EMBL" id="MQM32762.1"/>
    </source>
</evidence>
<feature type="domain" description="Mechanosensitive ion channel MscS" evidence="9">
    <location>
        <begin position="903"/>
        <end position="968"/>
    </location>
</feature>
<gene>
    <name evidence="14" type="ORF">CRU78_20655</name>
</gene>
<evidence type="ECO:0000259" key="13">
    <source>
        <dbReference type="Pfam" id="PF21088"/>
    </source>
</evidence>
<feature type="non-terminal residue" evidence="14">
    <location>
        <position position="1"/>
    </location>
</feature>
<evidence type="ECO:0000256" key="5">
    <source>
        <dbReference type="ARBA" id="ARBA00022989"/>
    </source>
</evidence>
<feature type="transmembrane region" description="Helical" evidence="8">
    <location>
        <begin position="504"/>
        <end position="525"/>
    </location>
</feature>
<evidence type="ECO:0000256" key="6">
    <source>
        <dbReference type="ARBA" id="ARBA00023136"/>
    </source>
</evidence>
<feature type="transmembrane region" description="Helical" evidence="8">
    <location>
        <begin position="615"/>
        <end position="632"/>
    </location>
</feature>
<dbReference type="InterPro" id="IPR049278">
    <property type="entry name" value="MS_channel_C"/>
</dbReference>
<dbReference type="InterPro" id="IPR023408">
    <property type="entry name" value="MscS_beta-dom_sf"/>
</dbReference>
<feature type="transmembrane region" description="Helical" evidence="8">
    <location>
        <begin position="455"/>
        <end position="473"/>
    </location>
</feature>
<evidence type="ECO:0000313" key="15">
    <source>
        <dbReference type="Proteomes" id="UP000342300"/>
    </source>
</evidence>
<evidence type="ECO:0000259" key="12">
    <source>
        <dbReference type="Pfam" id="PF21082"/>
    </source>
</evidence>
<feature type="domain" description="Mechanosensitive ion channel inner membrane" evidence="10">
    <location>
        <begin position="460"/>
        <end position="799"/>
    </location>
</feature>
<dbReference type="InterPro" id="IPR006685">
    <property type="entry name" value="MscS_channel_2nd"/>
</dbReference>
<comment type="caution">
    <text evidence="14">The sequence shown here is derived from an EMBL/GenBank/DDBJ whole genome shotgun (WGS) entry which is preliminary data.</text>
</comment>
<dbReference type="InterPro" id="IPR049142">
    <property type="entry name" value="MS_channel_1st"/>
</dbReference>
<dbReference type="InterPro" id="IPR010920">
    <property type="entry name" value="LSM_dom_sf"/>
</dbReference>
<dbReference type="Gene3D" id="1.10.287.1260">
    <property type="match status" value="1"/>
</dbReference>
<dbReference type="SUPFAM" id="SSF50182">
    <property type="entry name" value="Sm-like ribonucleoproteins"/>
    <property type="match status" value="1"/>
</dbReference>
<dbReference type="Pfam" id="PF12794">
    <property type="entry name" value="MscS_TM"/>
    <property type="match status" value="1"/>
</dbReference>
<comment type="similarity">
    <text evidence="2">Belongs to the MscS (TC 1.A.23) family.</text>
</comment>
<evidence type="ECO:0000256" key="3">
    <source>
        <dbReference type="ARBA" id="ARBA00022475"/>
    </source>
</evidence>
<feature type="domain" description="Mechanosensitive ion channel transmembrane helices 2/3" evidence="13">
    <location>
        <begin position="860"/>
        <end position="901"/>
    </location>
</feature>
<accession>A0A6A7S0T0</accession>
<evidence type="ECO:0000256" key="8">
    <source>
        <dbReference type="SAM" id="Phobius"/>
    </source>
</evidence>
<dbReference type="EMBL" id="PDHS01000624">
    <property type="protein sequence ID" value="MQM32762.1"/>
    <property type="molecule type" value="Genomic_DNA"/>
</dbReference>
<feature type="transmembrane region" description="Helical" evidence="8">
    <location>
        <begin position="545"/>
        <end position="565"/>
    </location>
</feature>
<feature type="domain" description="Mechanosensitive ion channel MscS porin" evidence="11">
    <location>
        <begin position="3"/>
        <end position="235"/>
    </location>
</feature>
<dbReference type="InterPro" id="IPR025692">
    <property type="entry name" value="MscS_IM_dom1"/>
</dbReference>
<evidence type="ECO:0000256" key="4">
    <source>
        <dbReference type="ARBA" id="ARBA00022692"/>
    </source>
</evidence>
<dbReference type="GO" id="GO:0005886">
    <property type="term" value="C:plasma membrane"/>
    <property type="evidence" value="ECO:0007669"/>
    <property type="project" value="UniProtKB-SubCell"/>
</dbReference>
<dbReference type="InterPro" id="IPR024393">
    <property type="entry name" value="MscS_porin"/>
</dbReference>
<feature type="transmembrane region" description="Helical" evidence="8">
    <location>
        <begin position="856"/>
        <end position="875"/>
    </location>
</feature>
<feature type="transmembrane region" description="Helical" evidence="8">
    <location>
        <begin position="766"/>
        <end position="783"/>
    </location>
</feature>
<dbReference type="Pfam" id="PF21088">
    <property type="entry name" value="MS_channel_1st"/>
    <property type="match status" value="1"/>
</dbReference>
<feature type="transmembrane region" description="Helical" evidence="8">
    <location>
        <begin position="887"/>
        <end position="915"/>
    </location>
</feature>
<reference evidence="14 15" key="1">
    <citation type="submission" date="2017-09" db="EMBL/GenBank/DDBJ databases">
        <title>Metagenomic Analysis Reveals Denitrifying Candidatus Accumulibacter and Flanking Population as a Source of N2O.</title>
        <authorList>
            <person name="Gao H."/>
            <person name="Mao Y."/>
            <person name="Zhao X."/>
            <person name="Liu W.-T."/>
            <person name="Zhang T."/>
            <person name="Wells G."/>
        </authorList>
    </citation>
    <scope>NUCLEOTIDE SEQUENCE [LARGE SCALE GENOMIC DNA]</scope>
    <source>
        <strain evidence="14">CANDO_2_IC</strain>
    </source>
</reference>
<keyword evidence="4 8" id="KW-0812">Transmembrane</keyword>
<comment type="subcellular location">
    <subcellularLocation>
        <location evidence="1">Cell membrane</location>
        <topology evidence="1">Multi-pass membrane protein</topology>
    </subcellularLocation>
</comment>
<dbReference type="SUPFAM" id="SSF82861">
    <property type="entry name" value="Mechanosensitive channel protein MscS (YggB), transmembrane region"/>
    <property type="match status" value="1"/>
</dbReference>
<evidence type="ECO:0000259" key="11">
    <source>
        <dbReference type="Pfam" id="PF12795"/>
    </source>
</evidence>
<evidence type="ECO:0000259" key="9">
    <source>
        <dbReference type="Pfam" id="PF00924"/>
    </source>
</evidence>
<dbReference type="Gene3D" id="3.30.70.100">
    <property type="match status" value="1"/>
</dbReference>
<proteinExistence type="inferred from homology"/>
<dbReference type="SUPFAM" id="SSF82689">
    <property type="entry name" value="Mechanosensitive channel protein MscS (YggB), C-terminal domain"/>
    <property type="match status" value="1"/>
</dbReference>
<feature type="domain" description="Mechanosensitive ion channel MscS C-terminal" evidence="12">
    <location>
        <begin position="979"/>
        <end position="1059"/>
    </location>
</feature>
<feature type="transmembrane region" description="Helical" evidence="8">
    <location>
        <begin position="653"/>
        <end position="679"/>
    </location>
</feature>
<feature type="coiled-coil region" evidence="7">
    <location>
        <begin position="77"/>
        <end position="104"/>
    </location>
</feature>
<dbReference type="Pfam" id="PF00924">
    <property type="entry name" value="MS_channel_2nd"/>
    <property type="match status" value="1"/>
</dbReference>
<feature type="transmembrane region" description="Helical" evidence="8">
    <location>
        <begin position="586"/>
        <end position="603"/>
    </location>
</feature>
<dbReference type="AlphaFoldDB" id="A0A6A7S0T0"/>
<dbReference type="Pfam" id="PF12795">
    <property type="entry name" value="MscS_porin"/>
    <property type="match status" value="1"/>
</dbReference>
<keyword evidence="7" id="KW-0175">Coiled coil</keyword>
<feature type="transmembrane region" description="Helical" evidence="8">
    <location>
        <begin position="691"/>
        <end position="710"/>
    </location>
</feature>
<keyword evidence="6 8" id="KW-0472">Membrane</keyword>
<evidence type="ECO:0000256" key="2">
    <source>
        <dbReference type="ARBA" id="ARBA00008017"/>
    </source>
</evidence>
<keyword evidence="5 8" id="KW-1133">Transmembrane helix</keyword>
<dbReference type="Gene3D" id="2.30.30.60">
    <property type="match status" value="1"/>
</dbReference>
<dbReference type="PANTHER" id="PTHR30347:SF1">
    <property type="entry name" value="MECHANOSENSITIVE CHANNEL MSCK"/>
    <property type="match status" value="1"/>
</dbReference>
<dbReference type="InterPro" id="IPR052702">
    <property type="entry name" value="MscS-like_channel"/>
</dbReference>
<dbReference type="InterPro" id="IPR011066">
    <property type="entry name" value="MscS_channel_C_sf"/>
</dbReference>
<keyword evidence="3" id="KW-1003">Cell membrane</keyword>
<name>A0A6A7S0T0_9PROT</name>
<protein>
    <submittedName>
        <fullName evidence="14">Mechanosensitive ion channel protein MscS</fullName>
    </submittedName>
</protein>
<dbReference type="Pfam" id="PF21082">
    <property type="entry name" value="MS_channel_3rd"/>
    <property type="match status" value="1"/>
</dbReference>
<organism evidence="14 15">
    <name type="scientific">Candidatus Accumulibacter phosphatis</name>
    <dbReference type="NCBI Taxonomy" id="327160"/>
    <lineage>
        <taxon>Bacteria</taxon>
        <taxon>Pseudomonadati</taxon>
        <taxon>Pseudomonadota</taxon>
        <taxon>Betaproteobacteria</taxon>
        <taxon>Candidatus Accumulibacter</taxon>
    </lineage>
</organism>
<sequence>VETATDVQAEVKTRLVDLYRQAVSKMEEVSANTARASAFEEATRTAPVQTQEIREQIAATRQSDPKEALTLGLDAPLEEIEQQLAKLQADLAAMEARRADFERLLSYQRNRPATISQRLAEARQEQEEIIATLGAHSAADEGPVLSQARRWVLETRYVALSTEISMLDQELLSQRARVGLLEAKLEQESASVDRIGAQIKLSSELVNRKRQQAAEEARREAEEAQREALGSLPVIVDLTRQNAEITEDLHAMAVRLETLDREQAQAEQLAARIAAGFKDAKSTLDAGGLSEGLGQVLIRQRKFLPDFQIYSRKARARKHEIAEVGVRRLRHGAEARQIADIEQAVDALEAQLEVEKTPLLRYQLHALVAKRSALLEKALQDDEFFLGQLHELDLAEAKLLEVSHAYDDFLNEHLFWLRTSERTRLEDVRQLPEHFRELLAAAIWVPMGAVFLDQVSGSPVFVLALLAVFALLWKRRALIAAIEEIAGRLGKPSTDRFSHTLRTILLSLLAAAPAPLLLGAVGWQLLVAEQGADQSHAVGAVLVRLAVHFYFLRALSMLCIPGGLADAHFRWPKSATRLLKIELDRLTWIYVPAGLIVMLAMALHPSESGNTVARLSYLAFAAALVRFLYRVFNPGKGVLAHLPSDDRAGILFLAYRLCFPLLLLAPVLTAVSALGGYVYSAATESNLFLHTLWTIAGLVLLHALALRWLLLAQRRLAYAAARERQRAALAARQSADSQSDDEGRGAAQFEQPEVDLAALSEASRELLKVTIISAALVALYLIWSPLLPALRIFDDVTLWYQTVTVYGADKRLPITVGDLGLALLYGIGSMVLVKRLPAVLEIILLQRFEMSSGSRYTVTTISSYAIIAVGLLLVLNTLGAQWSKLQWLVAALSVGIGFGLQEIVANFISGLILLFERPIRVGDIVTVGDTDGVVTKIRIRATTIRNWDRKELVVPNKEFITGRLLNWSLSDSITRSIVAVGVAYGSDVDQAMAIMKEIAEEQEHVLDDPAPVPSFEGFGDNSLNLNLRVYIDSIDYRLSTVTALHRAINRRFNEAGIVIAFPQRDLHLDTNGPLRVSIEPPR</sequence>